<evidence type="ECO:0000256" key="7">
    <source>
        <dbReference type="SAM" id="Phobius"/>
    </source>
</evidence>
<feature type="transmembrane region" description="Helical" evidence="7">
    <location>
        <begin position="812"/>
        <end position="831"/>
    </location>
</feature>
<keyword evidence="11" id="KW-1185">Reference proteome</keyword>
<feature type="transmembrane region" description="Helical" evidence="7">
    <location>
        <begin position="351"/>
        <end position="374"/>
    </location>
</feature>
<evidence type="ECO:0000259" key="9">
    <source>
        <dbReference type="Pfam" id="PF12704"/>
    </source>
</evidence>
<feature type="transmembrane region" description="Helical" evidence="7">
    <location>
        <begin position="843"/>
        <end position="865"/>
    </location>
</feature>
<evidence type="ECO:0000256" key="1">
    <source>
        <dbReference type="ARBA" id="ARBA00004651"/>
    </source>
</evidence>
<dbReference type="InterPro" id="IPR047928">
    <property type="entry name" value="Perm_prefix_1"/>
</dbReference>
<evidence type="ECO:0000256" key="6">
    <source>
        <dbReference type="ARBA" id="ARBA00038076"/>
    </source>
</evidence>
<evidence type="ECO:0000256" key="5">
    <source>
        <dbReference type="ARBA" id="ARBA00023136"/>
    </source>
</evidence>
<keyword evidence="3 7" id="KW-0812">Transmembrane</keyword>
<feature type="transmembrane region" description="Helical" evidence="7">
    <location>
        <begin position="447"/>
        <end position="472"/>
    </location>
</feature>
<dbReference type="InterPro" id="IPR003838">
    <property type="entry name" value="ABC3_permease_C"/>
</dbReference>
<feature type="domain" description="ABC3 transporter permease C-terminal" evidence="8">
    <location>
        <begin position="355"/>
        <end position="476"/>
    </location>
</feature>
<dbReference type="EMBL" id="JBHSPH010000009">
    <property type="protein sequence ID" value="MFC5864325.1"/>
    <property type="molecule type" value="Genomic_DNA"/>
</dbReference>
<comment type="subcellular location">
    <subcellularLocation>
        <location evidence="1">Cell membrane</location>
        <topology evidence="1">Multi-pass membrane protein</topology>
    </subcellularLocation>
</comment>
<dbReference type="Pfam" id="PF12704">
    <property type="entry name" value="MacB_PCD"/>
    <property type="match status" value="2"/>
</dbReference>
<reference evidence="11" key="1">
    <citation type="journal article" date="2019" name="Int. J. Syst. Evol. Microbiol.">
        <title>The Global Catalogue of Microorganisms (GCM) 10K type strain sequencing project: providing services to taxonomists for standard genome sequencing and annotation.</title>
        <authorList>
            <consortium name="The Broad Institute Genomics Platform"/>
            <consortium name="The Broad Institute Genome Sequencing Center for Infectious Disease"/>
            <person name="Wu L."/>
            <person name="Ma J."/>
        </authorList>
    </citation>
    <scope>NUCLEOTIDE SEQUENCE [LARGE SCALE GENOMIC DNA]</scope>
    <source>
        <strain evidence="11">JCM 4087</strain>
    </source>
</reference>
<evidence type="ECO:0000256" key="4">
    <source>
        <dbReference type="ARBA" id="ARBA00022989"/>
    </source>
</evidence>
<keyword evidence="5 7" id="KW-0472">Membrane</keyword>
<dbReference type="InterPro" id="IPR050250">
    <property type="entry name" value="Macrolide_Exporter_MacB"/>
</dbReference>
<keyword evidence="4 7" id="KW-1133">Transmembrane helix</keyword>
<feature type="transmembrane region" description="Helical" evidence="7">
    <location>
        <begin position="83"/>
        <end position="106"/>
    </location>
</feature>
<dbReference type="Proteomes" id="UP001596091">
    <property type="component" value="Unassembled WGS sequence"/>
</dbReference>
<evidence type="ECO:0000313" key="11">
    <source>
        <dbReference type="Proteomes" id="UP001596091"/>
    </source>
</evidence>
<evidence type="ECO:0000313" key="10">
    <source>
        <dbReference type="EMBL" id="MFC5864325.1"/>
    </source>
</evidence>
<feature type="transmembrane region" description="Helical" evidence="7">
    <location>
        <begin position="501"/>
        <end position="521"/>
    </location>
</feature>
<name>A0ABW1EM18_9BACT</name>
<comment type="similarity">
    <text evidence="6">Belongs to the ABC-4 integral membrane protein family.</text>
</comment>
<dbReference type="NCBIfam" id="NF038403">
    <property type="entry name" value="perm_prefix_1"/>
    <property type="match status" value="1"/>
</dbReference>
<evidence type="ECO:0000256" key="3">
    <source>
        <dbReference type="ARBA" id="ARBA00022692"/>
    </source>
</evidence>
<dbReference type="NCBIfam" id="TIGR03434">
    <property type="entry name" value="ADOP"/>
    <property type="match status" value="1"/>
</dbReference>
<feature type="domain" description="MacB-like periplasmic core" evidence="9">
    <location>
        <begin position="86"/>
        <end position="308"/>
    </location>
</feature>
<evidence type="ECO:0000256" key="2">
    <source>
        <dbReference type="ARBA" id="ARBA00022475"/>
    </source>
</evidence>
<sequence>MFRNRRRSKEDFAEEIRTHLALEADELASSGLSSREASRRARATFGSIPAAREQFHLRSRIAWIEHLSQDLRYALRALIQSPAFTSTAILTLALGMGANIAIFSLIDAVLLRSLPVQQPDQLYFLKYAGAKGIGLAPPYPCFERLHAQSKSFTSMAAFAGGPYELKVRIGGSLERAFGTRVSGDYFTTLDLQPVAGRLLTPADQQLAPATAVISYDYWQRRFGLNPAAIGSNFTLDNTRFTIVGVAPRSFHGLFPGHQADFTLPMTTMLLGPHDGAGMLADTGSPWFDIVARLKPGTSPQQARAEADTIFQSYMQQYPMPPDLRRDVFNHMVLVPASRGIDDLRKQYSRPLLALMFVVALVLLIACANITNLLLARAVRRQREFAVRVALGAGRSRLVRQLLAENTLLFTLGALAGACLAAFAIHAIDHFFSSGSQPITLDVHMDWRLAAFTAAIALLATLLFGAAPILRALRTDPNSALKSGAQTTTSNHKFSGIDLGRALIVLQIALSLILLVGASLFLRTLNNLYAIDAGFQPEHVLLSTIQLLESSYPGETQRISAWSRILDRIRSIPGVESAGVSEMTPLDGSGRHVGFQPNGGAAGGLNMNTVSEDYFATTGTRLIRGHSFTQSDNLASPHVAILNQSAVKEFFPDRDPLGVTVHVNDDATYQIVGVVQDVKERGLRQDAGSFIYLPFRQPYDRNFRMTLSVRTALNPEALAPTIQKLIQSSGPDILITRTETLTEQLDSSVAQQRLISALASIFGLLALVLSAIGLYGVLACSVLARTREIGIRLALGELPSRILRGFLTETSRLIILGSAIGIPASLLLARAANSLLYGVTSNNFATQILCLAILAAVALGASLLPAHRASRINPMEALRME</sequence>
<comment type="caution">
    <text evidence="10">The sequence shown here is derived from an EMBL/GenBank/DDBJ whole genome shotgun (WGS) entry which is preliminary data.</text>
</comment>
<feature type="transmembrane region" description="Helical" evidence="7">
    <location>
        <begin position="753"/>
        <end position="783"/>
    </location>
</feature>
<feature type="transmembrane region" description="Helical" evidence="7">
    <location>
        <begin position="406"/>
        <end position="427"/>
    </location>
</feature>
<feature type="domain" description="MacB-like periplasmic core" evidence="9">
    <location>
        <begin position="566"/>
        <end position="722"/>
    </location>
</feature>
<evidence type="ECO:0000259" key="8">
    <source>
        <dbReference type="Pfam" id="PF02687"/>
    </source>
</evidence>
<protein>
    <submittedName>
        <fullName evidence="10">ADOP family duplicated permease</fullName>
    </submittedName>
</protein>
<dbReference type="InterPro" id="IPR025857">
    <property type="entry name" value="MacB_PCD"/>
</dbReference>
<organism evidence="10 11">
    <name type="scientific">Acidicapsa dinghuensis</name>
    <dbReference type="NCBI Taxonomy" id="2218256"/>
    <lineage>
        <taxon>Bacteria</taxon>
        <taxon>Pseudomonadati</taxon>
        <taxon>Acidobacteriota</taxon>
        <taxon>Terriglobia</taxon>
        <taxon>Terriglobales</taxon>
        <taxon>Acidobacteriaceae</taxon>
        <taxon>Acidicapsa</taxon>
    </lineage>
</organism>
<keyword evidence="2" id="KW-1003">Cell membrane</keyword>
<dbReference type="InterPro" id="IPR017800">
    <property type="entry name" value="ADOP"/>
</dbReference>
<dbReference type="Pfam" id="PF02687">
    <property type="entry name" value="FtsX"/>
    <property type="match status" value="2"/>
</dbReference>
<dbReference type="RefSeq" id="WP_263342061.1">
    <property type="nucleotide sequence ID" value="NZ_JAGSYH010000009.1"/>
</dbReference>
<feature type="domain" description="ABC3 transporter permease C-terminal" evidence="8">
    <location>
        <begin position="760"/>
        <end position="873"/>
    </location>
</feature>
<dbReference type="PANTHER" id="PTHR30572">
    <property type="entry name" value="MEMBRANE COMPONENT OF TRANSPORTER-RELATED"/>
    <property type="match status" value="1"/>
</dbReference>
<proteinExistence type="inferred from homology"/>
<accession>A0ABW1EM18</accession>
<gene>
    <name evidence="10" type="ORF">ACFPT7_18610</name>
</gene>
<dbReference type="PANTHER" id="PTHR30572:SF4">
    <property type="entry name" value="ABC TRANSPORTER PERMEASE YTRF"/>
    <property type="match status" value="1"/>
</dbReference>